<organism evidence="2 3">
    <name type="scientific">Rhodococcus rhodnii</name>
    <dbReference type="NCBI Taxonomy" id="38312"/>
    <lineage>
        <taxon>Bacteria</taxon>
        <taxon>Bacillati</taxon>
        <taxon>Actinomycetota</taxon>
        <taxon>Actinomycetes</taxon>
        <taxon>Mycobacteriales</taxon>
        <taxon>Nocardiaceae</taxon>
        <taxon>Rhodococcus</taxon>
    </lineage>
</organism>
<dbReference type="AlphaFoldDB" id="A0A6P2CGJ9"/>
<name>A0A6P2CGJ9_9NOCA</name>
<dbReference type="Pfam" id="PF11867">
    <property type="entry name" value="T1RH-like_C"/>
    <property type="match status" value="1"/>
</dbReference>
<gene>
    <name evidence="2" type="ORF">DW322_16480</name>
</gene>
<comment type="caution">
    <text evidence="2">The sequence shown here is derived from an EMBL/GenBank/DDBJ whole genome shotgun (WGS) entry which is preliminary data.</text>
</comment>
<evidence type="ECO:0000259" key="1">
    <source>
        <dbReference type="Pfam" id="PF11867"/>
    </source>
</evidence>
<proteinExistence type="predicted"/>
<feature type="domain" description="Type I restriction enzyme HindI endonuclease subunit-like C-terminal" evidence="1">
    <location>
        <begin position="1"/>
        <end position="34"/>
    </location>
</feature>
<dbReference type="Proteomes" id="UP000471120">
    <property type="component" value="Unassembled WGS sequence"/>
</dbReference>
<reference evidence="2 3" key="1">
    <citation type="submission" date="2018-07" db="EMBL/GenBank/DDBJ databases">
        <title>Genome sequence of Rhodococcus rhodnii ATCC 35071 from Rhodnius prolixus.</title>
        <authorList>
            <person name="Patel V."/>
            <person name="Vogel K.J."/>
        </authorList>
    </citation>
    <scope>NUCLEOTIDE SEQUENCE [LARGE SCALE GENOMIC DNA]</scope>
    <source>
        <strain evidence="2 3">ATCC 35071</strain>
    </source>
</reference>
<sequence>MRSQIKRLLVRHGYPPDQQPAAIELVLEQMETIAPDLAA</sequence>
<protein>
    <submittedName>
        <fullName evidence="2">DUF3387 domain-containing protein</fullName>
    </submittedName>
</protein>
<dbReference type="EMBL" id="QRCM01000001">
    <property type="protein sequence ID" value="TXG91502.1"/>
    <property type="molecule type" value="Genomic_DNA"/>
</dbReference>
<dbReference type="InterPro" id="IPR021810">
    <property type="entry name" value="T1RH-like_C"/>
</dbReference>
<accession>A0A6P2CGJ9</accession>
<evidence type="ECO:0000313" key="2">
    <source>
        <dbReference type="EMBL" id="TXG91502.1"/>
    </source>
</evidence>
<evidence type="ECO:0000313" key="3">
    <source>
        <dbReference type="Proteomes" id="UP000471120"/>
    </source>
</evidence>